<comment type="caution">
    <text evidence="2">The sequence shown here is derived from an EMBL/GenBank/DDBJ whole genome shotgun (WGS) entry which is preliminary data.</text>
</comment>
<feature type="domain" description="Fungal-type protein kinase" evidence="1">
    <location>
        <begin position="136"/>
        <end position="224"/>
    </location>
</feature>
<proteinExistence type="predicted"/>
<dbReference type="Pfam" id="PF17667">
    <property type="entry name" value="Pkinase_fungal"/>
    <property type="match status" value="1"/>
</dbReference>
<evidence type="ECO:0000259" key="1">
    <source>
        <dbReference type="Pfam" id="PF17667"/>
    </source>
</evidence>
<reference evidence="2" key="1">
    <citation type="submission" date="2019-10" db="EMBL/GenBank/DDBJ databases">
        <authorList>
            <consortium name="DOE Joint Genome Institute"/>
            <person name="Kuo A."/>
            <person name="Miyauchi S."/>
            <person name="Kiss E."/>
            <person name="Drula E."/>
            <person name="Kohler A."/>
            <person name="Sanchez-Garcia M."/>
            <person name="Andreopoulos B."/>
            <person name="Barry K.W."/>
            <person name="Bonito G."/>
            <person name="Buee M."/>
            <person name="Carver A."/>
            <person name="Chen C."/>
            <person name="Cichocki N."/>
            <person name="Clum A."/>
            <person name="Culley D."/>
            <person name="Crous P.W."/>
            <person name="Fauchery L."/>
            <person name="Girlanda M."/>
            <person name="Hayes R."/>
            <person name="Keri Z."/>
            <person name="LaButti K."/>
            <person name="Lipzen A."/>
            <person name="Lombard V."/>
            <person name="Magnuson J."/>
            <person name="Maillard F."/>
            <person name="Morin E."/>
            <person name="Murat C."/>
            <person name="Nolan M."/>
            <person name="Ohm R."/>
            <person name="Pangilinan J."/>
            <person name="Pereira M."/>
            <person name="Perotto S."/>
            <person name="Peter M."/>
            <person name="Riley R."/>
            <person name="Sitrit Y."/>
            <person name="Stielow B."/>
            <person name="Szollosi G."/>
            <person name="Zifcakova L."/>
            <person name="Stursova M."/>
            <person name="Spatafora J.W."/>
            <person name="Tedersoo L."/>
            <person name="Vaario L.-M."/>
            <person name="Yamada A."/>
            <person name="Yan M."/>
            <person name="Wang P."/>
            <person name="Xu J."/>
            <person name="Bruns T."/>
            <person name="Baldrian P."/>
            <person name="Vilgalys R."/>
            <person name="Henrissat B."/>
            <person name="Grigoriev I.V."/>
            <person name="Hibbett D."/>
            <person name="Nagy L.G."/>
            <person name="Martin F.M."/>
        </authorList>
    </citation>
    <scope>NUCLEOTIDE SEQUENCE</scope>
    <source>
        <strain evidence="2">BED1</strain>
    </source>
</reference>
<protein>
    <recommendedName>
        <fullName evidence="1">Fungal-type protein kinase domain-containing protein</fullName>
    </recommendedName>
</protein>
<dbReference type="PANTHER" id="PTHR38248">
    <property type="entry name" value="FUNK1 6"/>
    <property type="match status" value="1"/>
</dbReference>
<dbReference type="AlphaFoldDB" id="A0AAD4C6P1"/>
<dbReference type="EMBL" id="WHUW01000003">
    <property type="protein sequence ID" value="KAF8449210.1"/>
    <property type="molecule type" value="Genomic_DNA"/>
</dbReference>
<reference evidence="2" key="2">
    <citation type="journal article" date="2020" name="Nat. Commun.">
        <title>Large-scale genome sequencing of mycorrhizal fungi provides insights into the early evolution of symbiotic traits.</title>
        <authorList>
            <person name="Miyauchi S."/>
            <person name="Kiss E."/>
            <person name="Kuo A."/>
            <person name="Drula E."/>
            <person name="Kohler A."/>
            <person name="Sanchez-Garcia M."/>
            <person name="Morin E."/>
            <person name="Andreopoulos B."/>
            <person name="Barry K.W."/>
            <person name="Bonito G."/>
            <person name="Buee M."/>
            <person name="Carver A."/>
            <person name="Chen C."/>
            <person name="Cichocki N."/>
            <person name="Clum A."/>
            <person name="Culley D."/>
            <person name="Crous P.W."/>
            <person name="Fauchery L."/>
            <person name="Girlanda M."/>
            <person name="Hayes R.D."/>
            <person name="Keri Z."/>
            <person name="LaButti K."/>
            <person name="Lipzen A."/>
            <person name="Lombard V."/>
            <person name="Magnuson J."/>
            <person name="Maillard F."/>
            <person name="Murat C."/>
            <person name="Nolan M."/>
            <person name="Ohm R.A."/>
            <person name="Pangilinan J."/>
            <person name="Pereira M.F."/>
            <person name="Perotto S."/>
            <person name="Peter M."/>
            <person name="Pfister S."/>
            <person name="Riley R."/>
            <person name="Sitrit Y."/>
            <person name="Stielow J.B."/>
            <person name="Szollosi G."/>
            <person name="Zifcakova L."/>
            <person name="Stursova M."/>
            <person name="Spatafora J.W."/>
            <person name="Tedersoo L."/>
            <person name="Vaario L.M."/>
            <person name="Yamada A."/>
            <person name="Yan M."/>
            <person name="Wang P."/>
            <person name="Xu J."/>
            <person name="Bruns T."/>
            <person name="Baldrian P."/>
            <person name="Vilgalys R."/>
            <person name="Dunand C."/>
            <person name="Henrissat B."/>
            <person name="Grigoriev I.V."/>
            <person name="Hibbett D."/>
            <person name="Nagy L.G."/>
            <person name="Martin F.M."/>
        </authorList>
    </citation>
    <scope>NUCLEOTIDE SEQUENCE</scope>
    <source>
        <strain evidence="2">BED1</strain>
    </source>
</reference>
<dbReference type="Proteomes" id="UP001194468">
    <property type="component" value="Unassembled WGS sequence"/>
</dbReference>
<gene>
    <name evidence="2" type="ORF">L210DRAFT_3640834</name>
</gene>
<evidence type="ECO:0000313" key="3">
    <source>
        <dbReference type="Proteomes" id="UP001194468"/>
    </source>
</evidence>
<keyword evidence="3" id="KW-1185">Reference proteome</keyword>
<organism evidence="2 3">
    <name type="scientific">Boletus edulis BED1</name>
    <dbReference type="NCBI Taxonomy" id="1328754"/>
    <lineage>
        <taxon>Eukaryota</taxon>
        <taxon>Fungi</taxon>
        <taxon>Dikarya</taxon>
        <taxon>Basidiomycota</taxon>
        <taxon>Agaricomycotina</taxon>
        <taxon>Agaricomycetes</taxon>
        <taxon>Agaricomycetidae</taxon>
        <taxon>Boletales</taxon>
        <taxon>Boletineae</taxon>
        <taxon>Boletaceae</taxon>
        <taxon>Boletoideae</taxon>
        <taxon>Boletus</taxon>
    </lineage>
</organism>
<dbReference type="PANTHER" id="PTHR38248:SF2">
    <property type="entry name" value="FUNK1 11"/>
    <property type="match status" value="1"/>
</dbReference>
<name>A0AAD4C6P1_BOLED</name>
<dbReference type="InterPro" id="IPR040976">
    <property type="entry name" value="Pkinase_fungal"/>
</dbReference>
<accession>A0AAD4C6P1</accession>
<evidence type="ECO:0000313" key="2">
    <source>
        <dbReference type="EMBL" id="KAF8449210.1"/>
    </source>
</evidence>
<sequence length="224" mass="25379">MDSGIIEDTAPVHWLLDQQETMEFLAKLYPDSRLLPSNAAFDAAPTMEDIISNMQSTQHWVKDRWAYFLDLTSSELLEERIAEFFNGVIQHVPHSHMCMRQWTGKAANNPVTGFSGAIRKPDLLLCEEGIISKRVSQKEKFDARTDIYSLGEVKQKYSEDHKKESYIELAGKVAFLLEAQDGRCAVPGIQLLGSSIILTLFDRGGSISTYPLDIHLFPEQFLRI</sequence>